<sequence length="84" mass="9136">MAVLALFLVEPDDCSEDEAEKVLKDARSGIRKAVEQKNLQVRWLVMGFPLGIGPIYSMEVLFDGPPELLDGVPRGKPGVTGDPI</sequence>
<organism evidence="1 2">
    <name type="scientific">Penicillium canescens</name>
    <dbReference type="NCBI Taxonomy" id="5083"/>
    <lineage>
        <taxon>Eukaryota</taxon>
        <taxon>Fungi</taxon>
        <taxon>Dikarya</taxon>
        <taxon>Ascomycota</taxon>
        <taxon>Pezizomycotina</taxon>
        <taxon>Eurotiomycetes</taxon>
        <taxon>Eurotiomycetidae</taxon>
        <taxon>Eurotiales</taxon>
        <taxon>Aspergillaceae</taxon>
        <taxon>Penicillium</taxon>
    </lineage>
</organism>
<dbReference type="AlphaFoldDB" id="A0AAD6IBB9"/>
<reference evidence="1" key="2">
    <citation type="submission" date="2023-01" db="EMBL/GenBank/DDBJ databases">
        <authorList>
            <person name="Petersen C."/>
        </authorList>
    </citation>
    <scope>NUCLEOTIDE SEQUENCE</scope>
    <source>
        <strain evidence="1">IBT 15450</strain>
    </source>
</reference>
<gene>
    <name evidence="1" type="ORF">N7460_006726</name>
</gene>
<comment type="caution">
    <text evidence="1">The sequence shown here is derived from an EMBL/GenBank/DDBJ whole genome shotgun (WGS) entry which is preliminary data.</text>
</comment>
<evidence type="ECO:0000313" key="1">
    <source>
        <dbReference type="EMBL" id="KAJ6041336.1"/>
    </source>
</evidence>
<name>A0AAD6IBB9_PENCN</name>
<dbReference type="Proteomes" id="UP001219568">
    <property type="component" value="Unassembled WGS sequence"/>
</dbReference>
<keyword evidence="2" id="KW-1185">Reference proteome</keyword>
<protein>
    <submittedName>
        <fullName evidence="1">Uncharacterized protein</fullName>
    </submittedName>
</protein>
<dbReference type="EMBL" id="JAQJZL010000005">
    <property type="protein sequence ID" value="KAJ6041336.1"/>
    <property type="molecule type" value="Genomic_DNA"/>
</dbReference>
<evidence type="ECO:0000313" key="2">
    <source>
        <dbReference type="Proteomes" id="UP001219568"/>
    </source>
</evidence>
<proteinExistence type="predicted"/>
<accession>A0AAD6IBB9</accession>
<reference evidence="1" key="1">
    <citation type="journal article" date="2023" name="IMA Fungus">
        <title>Comparative genomic study of the Penicillium genus elucidates a diverse pangenome and 15 lateral gene transfer events.</title>
        <authorList>
            <person name="Petersen C."/>
            <person name="Sorensen T."/>
            <person name="Nielsen M.R."/>
            <person name="Sondergaard T.E."/>
            <person name="Sorensen J.L."/>
            <person name="Fitzpatrick D.A."/>
            <person name="Frisvad J.C."/>
            <person name="Nielsen K.L."/>
        </authorList>
    </citation>
    <scope>NUCLEOTIDE SEQUENCE</scope>
    <source>
        <strain evidence="1">IBT 15450</strain>
    </source>
</reference>